<keyword evidence="2" id="KW-1185">Reference proteome</keyword>
<sequence length="108" mass="11374">MPLRPTRPARVAVWGAKVVVTGTLLALSVLAPTPTAPPADQTSARAFRMLDAHACSTTGFGAGEQPLSAVVRSPDGRLRFVDFDTGWRVYTERGAASLIAVCLDEPPA</sequence>
<name>A0ABW0N187_9ACTN</name>
<organism evidence="1 2">
    <name type="scientific">Nocardioides caricicola</name>
    <dbReference type="NCBI Taxonomy" id="634770"/>
    <lineage>
        <taxon>Bacteria</taxon>
        <taxon>Bacillati</taxon>
        <taxon>Actinomycetota</taxon>
        <taxon>Actinomycetes</taxon>
        <taxon>Propionibacteriales</taxon>
        <taxon>Nocardioidaceae</taxon>
        <taxon>Nocardioides</taxon>
    </lineage>
</organism>
<comment type="caution">
    <text evidence="1">The sequence shown here is derived from an EMBL/GenBank/DDBJ whole genome shotgun (WGS) entry which is preliminary data.</text>
</comment>
<gene>
    <name evidence="1" type="ORF">ACFPKY_10335</name>
</gene>
<dbReference type="RefSeq" id="WP_345172756.1">
    <property type="nucleotide sequence ID" value="NZ_BAABFQ010000004.1"/>
</dbReference>
<protein>
    <submittedName>
        <fullName evidence="1">Uncharacterized protein</fullName>
    </submittedName>
</protein>
<evidence type="ECO:0000313" key="2">
    <source>
        <dbReference type="Proteomes" id="UP001595956"/>
    </source>
</evidence>
<evidence type="ECO:0000313" key="1">
    <source>
        <dbReference type="EMBL" id="MFC5493503.1"/>
    </source>
</evidence>
<reference evidence="2" key="1">
    <citation type="journal article" date="2019" name="Int. J. Syst. Evol. Microbiol.">
        <title>The Global Catalogue of Microorganisms (GCM) 10K type strain sequencing project: providing services to taxonomists for standard genome sequencing and annotation.</title>
        <authorList>
            <consortium name="The Broad Institute Genomics Platform"/>
            <consortium name="The Broad Institute Genome Sequencing Center for Infectious Disease"/>
            <person name="Wu L."/>
            <person name="Ma J."/>
        </authorList>
    </citation>
    <scope>NUCLEOTIDE SEQUENCE [LARGE SCALE GENOMIC DNA]</scope>
    <source>
        <strain evidence="2">KACC 13778</strain>
    </source>
</reference>
<dbReference type="Proteomes" id="UP001595956">
    <property type="component" value="Unassembled WGS sequence"/>
</dbReference>
<proteinExistence type="predicted"/>
<accession>A0ABW0N187</accession>
<dbReference type="EMBL" id="JBHSMD010000003">
    <property type="protein sequence ID" value="MFC5493503.1"/>
    <property type="molecule type" value="Genomic_DNA"/>
</dbReference>